<dbReference type="Proteomes" id="UP000193689">
    <property type="component" value="Unassembled WGS sequence"/>
</dbReference>
<dbReference type="InParanoid" id="A0A1Y2EA31"/>
<dbReference type="GeneID" id="63779648"/>
<feature type="transmembrane region" description="Helical" evidence="1">
    <location>
        <begin position="39"/>
        <end position="64"/>
    </location>
</feature>
<evidence type="ECO:0000313" key="2">
    <source>
        <dbReference type="EMBL" id="ORY68448.1"/>
    </source>
</evidence>
<name>A0A1Y2EA31_9PEZI</name>
<reference evidence="2 3" key="1">
    <citation type="submission" date="2016-07" db="EMBL/GenBank/DDBJ databases">
        <title>Pervasive Adenine N6-methylation of Active Genes in Fungi.</title>
        <authorList>
            <consortium name="DOE Joint Genome Institute"/>
            <person name="Mondo S.J."/>
            <person name="Dannebaum R.O."/>
            <person name="Kuo R.C."/>
            <person name="Labutti K."/>
            <person name="Haridas S."/>
            <person name="Kuo A."/>
            <person name="Salamov A."/>
            <person name="Ahrendt S.R."/>
            <person name="Lipzen A."/>
            <person name="Sullivan W."/>
            <person name="Andreopoulos W.B."/>
            <person name="Clum A."/>
            <person name="Lindquist E."/>
            <person name="Daum C."/>
            <person name="Ramamoorthy G.K."/>
            <person name="Gryganskyi A."/>
            <person name="Culley D."/>
            <person name="Magnuson J.K."/>
            <person name="James T.Y."/>
            <person name="O'Malley M.A."/>
            <person name="Stajich J.E."/>
            <person name="Spatafora J.W."/>
            <person name="Visel A."/>
            <person name="Grigoriev I.V."/>
        </authorList>
    </citation>
    <scope>NUCLEOTIDE SEQUENCE [LARGE SCALE GENOMIC DNA]</scope>
    <source>
        <strain evidence="2 3">CBS 129021</strain>
    </source>
</reference>
<dbReference type="EMBL" id="MCFJ01000003">
    <property type="protein sequence ID" value="ORY68448.1"/>
    <property type="molecule type" value="Genomic_DNA"/>
</dbReference>
<keyword evidence="3" id="KW-1185">Reference proteome</keyword>
<feature type="transmembrane region" description="Helical" evidence="1">
    <location>
        <begin position="12"/>
        <end position="33"/>
    </location>
</feature>
<dbReference type="AlphaFoldDB" id="A0A1Y2EA31"/>
<dbReference type="RefSeq" id="XP_040718735.1">
    <property type="nucleotide sequence ID" value="XM_040863436.1"/>
</dbReference>
<keyword evidence="1" id="KW-0472">Membrane</keyword>
<keyword evidence="1" id="KW-0812">Transmembrane</keyword>
<protein>
    <submittedName>
        <fullName evidence="2">Uncharacterized protein</fullName>
    </submittedName>
</protein>
<sequence>MSNIRVAFFSELFTIPIVTLLAIPFPTLIAALHDAVLTASVIFTVEFMSNFIALVPVLSTVLVIEVAPGESSFRTDPPHKHPIELKSVPNQNLNFPEFFVEDVGFNINI</sequence>
<proteinExistence type="predicted"/>
<comment type="caution">
    <text evidence="2">The sequence shown here is derived from an EMBL/GenBank/DDBJ whole genome shotgun (WGS) entry which is preliminary data.</text>
</comment>
<accession>A0A1Y2EA31</accession>
<organism evidence="2 3">
    <name type="scientific">Pseudomassariella vexata</name>
    <dbReference type="NCBI Taxonomy" id="1141098"/>
    <lineage>
        <taxon>Eukaryota</taxon>
        <taxon>Fungi</taxon>
        <taxon>Dikarya</taxon>
        <taxon>Ascomycota</taxon>
        <taxon>Pezizomycotina</taxon>
        <taxon>Sordariomycetes</taxon>
        <taxon>Xylariomycetidae</taxon>
        <taxon>Amphisphaeriales</taxon>
        <taxon>Pseudomassariaceae</taxon>
        <taxon>Pseudomassariella</taxon>
    </lineage>
</organism>
<keyword evidence="1" id="KW-1133">Transmembrane helix</keyword>
<evidence type="ECO:0000313" key="3">
    <source>
        <dbReference type="Proteomes" id="UP000193689"/>
    </source>
</evidence>
<evidence type="ECO:0000256" key="1">
    <source>
        <dbReference type="SAM" id="Phobius"/>
    </source>
</evidence>
<gene>
    <name evidence="2" type="ORF">BCR38DRAFT_481935</name>
</gene>